<name>A0A517Y636_9BACT</name>
<feature type="chain" id="PRO_5022123999" evidence="3">
    <location>
        <begin position="31"/>
        <end position="403"/>
    </location>
</feature>
<dbReference type="EMBL" id="CP036274">
    <property type="protein sequence ID" value="QDU25697.1"/>
    <property type="molecule type" value="Genomic_DNA"/>
</dbReference>
<evidence type="ECO:0000256" key="1">
    <source>
        <dbReference type="ARBA" id="ARBA00004196"/>
    </source>
</evidence>
<feature type="signal peptide" evidence="3">
    <location>
        <begin position="1"/>
        <end position="30"/>
    </location>
</feature>
<dbReference type="Gene3D" id="1.10.287.470">
    <property type="entry name" value="Helix hairpin bin"/>
    <property type="match status" value="1"/>
</dbReference>
<dbReference type="Gene3D" id="2.40.420.20">
    <property type="match status" value="1"/>
</dbReference>
<dbReference type="Pfam" id="PF25989">
    <property type="entry name" value="YknX_C"/>
    <property type="match status" value="1"/>
</dbReference>
<accession>A0A517Y636</accession>
<dbReference type="InterPro" id="IPR058624">
    <property type="entry name" value="MdtA-like_HH"/>
</dbReference>
<dbReference type="FunFam" id="2.40.420.20:FF:000001">
    <property type="entry name" value="Efflux RND transporter periplasmic adaptor subunit"/>
    <property type="match status" value="1"/>
</dbReference>
<evidence type="ECO:0000256" key="2">
    <source>
        <dbReference type="ARBA" id="ARBA00009477"/>
    </source>
</evidence>
<protein>
    <submittedName>
        <fullName evidence="8">Efflux pump periplasmic linker BepF</fullName>
    </submittedName>
</protein>
<dbReference type="GO" id="GO:0005886">
    <property type="term" value="C:plasma membrane"/>
    <property type="evidence" value="ECO:0007669"/>
    <property type="project" value="TreeGrafter"/>
</dbReference>
<dbReference type="AlphaFoldDB" id="A0A517Y636"/>
<dbReference type="Pfam" id="PF25944">
    <property type="entry name" value="Beta-barrel_RND"/>
    <property type="match status" value="1"/>
</dbReference>
<dbReference type="GO" id="GO:0046677">
    <property type="term" value="P:response to antibiotic"/>
    <property type="evidence" value="ECO:0007669"/>
    <property type="project" value="TreeGrafter"/>
</dbReference>
<keyword evidence="3" id="KW-0732">Signal</keyword>
<dbReference type="NCBIfam" id="TIGR01730">
    <property type="entry name" value="RND_mfp"/>
    <property type="match status" value="1"/>
</dbReference>
<feature type="domain" description="YknX-like C-terminal permuted SH3-like" evidence="7">
    <location>
        <begin position="326"/>
        <end position="393"/>
    </location>
</feature>
<feature type="domain" description="Multidrug resistance protein MdtA-like barrel-sandwich hybrid" evidence="5">
    <location>
        <begin position="67"/>
        <end position="220"/>
    </location>
</feature>
<dbReference type="PROSITE" id="PS51257">
    <property type="entry name" value="PROKAR_LIPOPROTEIN"/>
    <property type="match status" value="1"/>
</dbReference>
<dbReference type="Pfam" id="PF25876">
    <property type="entry name" value="HH_MFP_RND"/>
    <property type="match status" value="1"/>
</dbReference>
<evidence type="ECO:0000256" key="3">
    <source>
        <dbReference type="SAM" id="SignalP"/>
    </source>
</evidence>
<dbReference type="InterPro" id="IPR006143">
    <property type="entry name" value="RND_pump_MFP"/>
</dbReference>
<evidence type="ECO:0000259" key="6">
    <source>
        <dbReference type="Pfam" id="PF25944"/>
    </source>
</evidence>
<gene>
    <name evidence="8" type="primary">bepF_1</name>
    <name evidence="8" type="ORF">ETAA8_07670</name>
</gene>
<evidence type="ECO:0000259" key="7">
    <source>
        <dbReference type="Pfam" id="PF25989"/>
    </source>
</evidence>
<evidence type="ECO:0000313" key="8">
    <source>
        <dbReference type="EMBL" id="QDU25697.1"/>
    </source>
</evidence>
<dbReference type="SUPFAM" id="SSF111369">
    <property type="entry name" value="HlyD-like secretion proteins"/>
    <property type="match status" value="1"/>
</dbReference>
<dbReference type="GO" id="GO:0022857">
    <property type="term" value="F:transmembrane transporter activity"/>
    <property type="evidence" value="ECO:0007669"/>
    <property type="project" value="InterPro"/>
</dbReference>
<dbReference type="Pfam" id="PF25917">
    <property type="entry name" value="BSH_RND"/>
    <property type="match status" value="1"/>
</dbReference>
<dbReference type="GO" id="GO:0030313">
    <property type="term" value="C:cell envelope"/>
    <property type="evidence" value="ECO:0007669"/>
    <property type="project" value="UniProtKB-SubCell"/>
</dbReference>
<dbReference type="Gene3D" id="2.40.30.170">
    <property type="match status" value="1"/>
</dbReference>
<keyword evidence="9" id="KW-1185">Reference proteome</keyword>
<dbReference type="PANTHER" id="PTHR30158">
    <property type="entry name" value="ACRA/E-RELATED COMPONENT OF DRUG EFFLUX TRANSPORTER"/>
    <property type="match status" value="1"/>
</dbReference>
<evidence type="ECO:0000259" key="5">
    <source>
        <dbReference type="Pfam" id="PF25917"/>
    </source>
</evidence>
<dbReference type="Proteomes" id="UP000315017">
    <property type="component" value="Chromosome"/>
</dbReference>
<evidence type="ECO:0000259" key="4">
    <source>
        <dbReference type="Pfam" id="PF25876"/>
    </source>
</evidence>
<evidence type="ECO:0000313" key="9">
    <source>
        <dbReference type="Proteomes" id="UP000315017"/>
    </source>
</evidence>
<feature type="domain" description="Multidrug resistance protein MdtA-like beta-barrel" evidence="6">
    <location>
        <begin position="227"/>
        <end position="319"/>
    </location>
</feature>
<comment type="subcellular location">
    <subcellularLocation>
        <location evidence="1">Cell envelope</location>
    </subcellularLocation>
</comment>
<feature type="domain" description="Multidrug resistance protein MdtA-like alpha-helical hairpin" evidence="4">
    <location>
        <begin position="129"/>
        <end position="187"/>
    </location>
</feature>
<dbReference type="InterPro" id="IPR058637">
    <property type="entry name" value="YknX-like_C"/>
</dbReference>
<dbReference type="Gene3D" id="2.40.50.100">
    <property type="match status" value="1"/>
</dbReference>
<sequence precursor="true">MATSPPRLLVVLLSAALLGTLAASSGCRPAAPEAGEMPVPKVTTTAVVAQETLDSDDYTGQTEASEMVDIRARVFGYLKSIEFKDGDFVTGPVLGPNGEVEKEGQILFTVEPDEYEAIHNQSLARIDLNQANLTLAKAKLARNAALLKSSAVSREEYEESVAAVASTEATITAARADASRTAVDLKHTVIRAPISGRIDRAMVSKGSLLTGGQTNGTLLTKIVNENPMYVYFDVDERSLLRYMRMRAATRESAPGSLRDLDIRVYLQLADETDYKHEGTLDFISTTVNRTTGTARLRGVFKNEDRSLAGGLFVRLRIPVSKPYEALLIPEAALATDQSVKYVYVVGPDGTTRRQTVELGGTRGEMRIVTAGLKAGEHVIVKGLQRVKPGQKVDAELIAATSLH</sequence>
<dbReference type="InterPro" id="IPR058626">
    <property type="entry name" value="MdtA-like_b-barrel"/>
</dbReference>
<dbReference type="KEGG" id="aagg:ETAA8_07670"/>
<proteinExistence type="inferred from homology"/>
<comment type="similarity">
    <text evidence="2">Belongs to the membrane fusion protein (MFP) (TC 8.A.1) family.</text>
</comment>
<dbReference type="InterPro" id="IPR058625">
    <property type="entry name" value="MdtA-like_BSH"/>
</dbReference>
<reference evidence="8 9" key="1">
    <citation type="submission" date="2019-02" db="EMBL/GenBank/DDBJ databases">
        <title>Deep-cultivation of Planctomycetes and their phenomic and genomic characterization uncovers novel biology.</title>
        <authorList>
            <person name="Wiegand S."/>
            <person name="Jogler M."/>
            <person name="Boedeker C."/>
            <person name="Pinto D."/>
            <person name="Vollmers J."/>
            <person name="Rivas-Marin E."/>
            <person name="Kohn T."/>
            <person name="Peeters S.H."/>
            <person name="Heuer A."/>
            <person name="Rast P."/>
            <person name="Oberbeckmann S."/>
            <person name="Bunk B."/>
            <person name="Jeske O."/>
            <person name="Meyerdierks A."/>
            <person name="Storesund J.E."/>
            <person name="Kallscheuer N."/>
            <person name="Luecker S."/>
            <person name="Lage O.M."/>
            <person name="Pohl T."/>
            <person name="Merkel B.J."/>
            <person name="Hornburger P."/>
            <person name="Mueller R.-W."/>
            <person name="Bruemmer F."/>
            <person name="Labrenz M."/>
            <person name="Spormann A.M."/>
            <person name="Op den Camp H."/>
            <person name="Overmann J."/>
            <person name="Amann R."/>
            <person name="Jetten M.S.M."/>
            <person name="Mascher T."/>
            <person name="Medema M.H."/>
            <person name="Devos D.P."/>
            <person name="Kaster A.-K."/>
            <person name="Ovreas L."/>
            <person name="Rohde M."/>
            <person name="Galperin M.Y."/>
            <person name="Jogler C."/>
        </authorList>
    </citation>
    <scope>NUCLEOTIDE SEQUENCE [LARGE SCALE GENOMIC DNA]</scope>
    <source>
        <strain evidence="8 9">ETA_A8</strain>
    </source>
</reference>
<dbReference type="PANTHER" id="PTHR30158:SF10">
    <property type="entry name" value="CATION EFFLUX PUMP"/>
    <property type="match status" value="1"/>
</dbReference>
<organism evidence="8 9">
    <name type="scientific">Anatilimnocola aggregata</name>
    <dbReference type="NCBI Taxonomy" id="2528021"/>
    <lineage>
        <taxon>Bacteria</taxon>
        <taxon>Pseudomonadati</taxon>
        <taxon>Planctomycetota</taxon>
        <taxon>Planctomycetia</taxon>
        <taxon>Pirellulales</taxon>
        <taxon>Pirellulaceae</taxon>
        <taxon>Anatilimnocola</taxon>
    </lineage>
</organism>